<feature type="transmembrane region" description="Helical" evidence="8">
    <location>
        <begin position="246"/>
        <end position="274"/>
    </location>
</feature>
<feature type="transmembrane region" description="Helical" evidence="8">
    <location>
        <begin position="197"/>
        <end position="220"/>
    </location>
</feature>
<accession>A0A814N0R8</accession>
<comment type="subcellular location">
    <subcellularLocation>
        <location evidence="1">Membrane</location>
        <topology evidence="1">Multi-pass membrane protein</topology>
    </subcellularLocation>
</comment>
<feature type="transmembrane region" description="Helical" evidence="8">
    <location>
        <begin position="100"/>
        <end position="118"/>
    </location>
</feature>
<keyword evidence="4" id="KW-0297">G-protein coupled receptor</keyword>
<dbReference type="PANTHER" id="PTHR24243:SF233">
    <property type="entry name" value="THYROTROPIN-RELEASING HORMONE RECEPTOR"/>
    <property type="match status" value="1"/>
</dbReference>
<dbReference type="PANTHER" id="PTHR24243">
    <property type="entry name" value="G-PROTEIN COUPLED RECEPTOR"/>
    <property type="match status" value="1"/>
</dbReference>
<name>A0A814N0R8_9BILA</name>
<evidence type="ECO:0000313" key="10">
    <source>
        <dbReference type="EMBL" id="CAF1085146.1"/>
    </source>
</evidence>
<dbReference type="GO" id="GO:0005886">
    <property type="term" value="C:plasma membrane"/>
    <property type="evidence" value="ECO:0007669"/>
    <property type="project" value="TreeGrafter"/>
</dbReference>
<evidence type="ECO:0000256" key="3">
    <source>
        <dbReference type="ARBA" id="ARBA00022989"/>
    </source>
</evidence>
<dbReference type="PROSITE" id="PS50262">
    <property type="entry name" value="G_PROTEIN_RECEP_F1_2"/>
    <property type="match status" value="1"/>
</dbReference>
<feature type="transmembrane region" description="Helical" evidence="8">
    <location>
        <begin position="20"/>
        <end position="44"/>
    </location>
</feature>
<evidence type="ECO:0000256" key="8">
    <source>
        <dbReference type="SAM" id="Phobius"/>
    </source>
</evidence>
<dbReference type="Proteomes" id="UP000663864">
    <property type="component" value="Unassembled WGS sequence"/>
</dbReference>
<keyword evidence="5 8" id="KW-0472">Membrane</keyword>
<evidence type="ECO:0000256" key="5">
    <source>
        <dbReference type="ARBA" id="ARBA00023136"/>
    </source>
</evidence>
<keyword evidence="3 8" id="KW-1133">Transmembrane helix</keyword>
<feature type="transmembrane region" description="Helical" evidence="8">
    <location>
        <begin position="138"/>
        <end position="162"/>
    </location>
</feature>
<evidence type="ECO:0000259" key="9">
    <source>
        <dbReference type="PROSITE" id="PS50262"/>
    </source>
</evidence>
<dbReference type="AlphaFoldDB" id="A0A814N0R8"/>
<dbReference type="EMBL" id="CAJNOT010000808">
    <property type="protein sequence ID" value="CAF1085146.1"/>
    <property type="molecule type" value="Genomic_DNA"/>
</dbReference>
<dbReference type="Gene3D" id="1.20.1070.10">
    <property type="entry name" value="Rhodopsin 7-helix transmembrane proteins"/>
    <property type="match status" value="1"/>
</dbReference>
<dbReference type="Pfam" id="PF00001">
    <property type="entry name" value="7tm_1"/>
    <property type="match status" value="1"/>
</dbReference>
<keyword evidence="6" id="KW-0675">Receptor</keyword>
<dbReference type="GO" id="GO:0004930">
    <property type="term" value="F:G protein-coupled receptor activity"/>
    <property type="evidence" value="ECO:0007669"/>
    <property type="project" value="UniProtKB-KW"/>
</dbReference>
<reference evidence="10" key="1">
    <citation type="submission" date="2021-02" db="EMBL/GenBank/DDBJ databases">
        <authorList>
            <person name="Nowell W R."/>
        </authorList>
    </citation>
    <scope>NUCLEOTIDE SEQUENCE</scope>
</reference>
<evidence type="ECO:0000256" key="2">
    <source>
        <dbReference type="ARBA" id="ARBA00022692"/>
    </source>
</evidence>
<organism evidence="10 11">
    <name type="scientific">Rotaria sordida</name>
    <dbReference type="NCBI Taxonomy" id="392033"/>
    <lineage>
        <taxon>Eukaryota</taxon>
        <taxon>Metazoa</taxon>
        <taxon>Spiralia</taxon>
        <taxon>Gnathifera</taxon>
        <taxon>Rotifera</taxon>
        <taxon>Eurotatoria</taxon>
        <taxon>Bdelloidea</taxon>
        <taxon>Philodinida</taxon>
        <taxon>Philodinidae</taxon>
        <taxon>Rotaria</taxon>
    </lineage>
</organism>
<keyword evidence="2 8" id="KW-0812">Transmembrane</keyword>
<evidence type="ECO:0000313" key="11">
    <source>
        <dbReference type="Proteomes" id="UP000663864"/>
    </source>
</evidence>
<evidence type="ECO:0000256" key="1">
    <source>
        <dbReference type="ARBA" id="ARBA00004141"/>
    </source>
</evidence>
<feature type="domain" description="G-protein coupled receptors family 1 profile" evidence="9">
    <location>
        <begin position="35"/>
        <end position="301"/>
    </location>
</feature>
<gene>
    <name evidence="10" type="ORF">ZHD862_LOCUS16791</name>
</gene>
<feature type="transmembrane region" description="Helical" evidence="8">
    <location>
        <begin position="56"/>
        <end position="80"/>
    </location>
</feature>
<protein>
    <recommendedName>
        <fullName evidence="9">G-protein coupled receptors family 1 profile domain-containing protein</fullName>
    </recommendedName>
</protein>
<dbReference type="InterPro" id="IPR000276">
    <property type="entry name" value="GPCR_Rhodpsn"/>
</dbReference>
<dbReference type="InterPro" id="IPR017452">
    <property type="entry name" value="GPCR_Rhodpsn_7TM"/>
</dbReference>
<dbReference type="SUPFAM" id="SSF81321">
    <property type="entry name" value="Family A G protein-coupled receptor-like"/>
    <property type="match status" value="1"/>
</dbReference>
<sequence>MASWNRKKDSAPYETAELIISGIIPIFLIVIGTVGNLISIIVLLNKENRRTSTNIYLIFLCLMDTISLYQWNLSNAIYTFTDGQKQIWGQSLFICKLSQFFPFYTLHTSAIFLTFVELDRACLLRSRWYKIKVARPRVAFIICVIILLTLFILNGFLFALGFEYSTYDNSTGTTQTTVACYYSLNIGFNNFFNIQYAWIHLVIMYFLPFTIIIVCTLFTIKKLIFRQISTNDQLAISAQRNRRISLMLLLMCLIYAVCTVPNRLCFSIFANLIIGHDYTDTVFLATNTLMYTRNAMNALFLYISVHGFQQYIRKIVLRCLGKQLNKVDPRNHTMTKDYMIGTTIGEKQFGMRINKFLQ</sequence>
<evidence type="ECO:0000256" key="7">
    <source>
        <dbReference type="ARBA" id="ARBA00023224"/>
    </source>
</evidence>
<evidence type="ECO:0000256" key="6">
    <source>
        <dbReference type="ARBA" id="ARBA00023170"/>
    </source>
</evidence>
<dbReference type="PRINTS" id="PR00237">
    <property type="entry name" value="GPCRRHODOPSN"/>
</dbReference>
<comment type="caution">
    <text evidence="10">The sequence shown here is derived from an EMBL/GenBank/DDBJ whole genome shotgun (WGS) entry which is preliminary data.</text>
</comment>
<evidence type="ECO:0000256" key="4">
    <source>
        <dbReference type="ARBA" id="ARBA00023040"/>
    </source>
</evidence>
<proteinExistence type="predicted"/>
<keyword evidence="7" id="KW-0807">Transducer</keyword>